<comment type="caution">
    <text evidence="1">The sequence shown here is derived from an EMBL/GenBank/DDBJ whole genome shotgun (WGS) entry which is preliminary data.</text>
</comment>
<dbReference type="RefSeq" id="WP_345244761.1">
    <property type="nucleotide sequence ID" value="NZ_BAABHD010000030.1"/>
</dbReference>
<keyword evidence="2" id="KW-1185">Reference proteome</keyword>
<protein>
    <recommendedName>
        <fullName evidence="3">Spheroidene monooxygenase</fullName>
    </recommendedName>
</protein>
<dbReference type="EMBL" id="BAABHD010000030">
    <property type="protein sequence ID" value="GAA4458487.1"/>
    <property type="molecule type" value="Genomic_DNA"/>
</dbReference>
<organism evidence="1 2">
    <name type="scientific">Nibrella saemangeumensis</name>
    <dbReference type="NCBI Taxonomy" id="1084526"/>
    <lineage>
        <taxon>Bacteria</taxon>
        <taxon>Pseudomonadati</taxon>
        <taxon>Bacteroidota</taxon>
        <taxon>Cytophagia</taxon>
        <taxon>Cytophagales</taxon>
        <taxon>Spirosomataceae</taxon>
        <taxon>Nibrella</taxon>
    </lineage>
</organism>
<proteinExistence type="predicted"/>
<dbReference type="Proteomes" id="UP001501175">
    <property type="component" value="Unassembled WGS sequence"/>
</dbReference>
<gene>
    <name evidence="1" type="ORF">GCM10023189_30840</name>
</gene>
<evidence type="ECO:0000313" key="1">
    <source>
        <dbReference type="EMBL" id="GAA4458487.1"/>
    </source>
</evidence>
<reference evidence="2" key="1">
    <citation type="journal article" date="2019" name="Int. J. Syst. Evol. Microbiol.">
        <title>The Global Catalogue of Microorganisms (GCM) 10K type strain sequencing project: providing services to taxonomists for standard genome sequencing and annotation.</title>
        <authorList>
            <consortium name="The Broad Institute Genomics Platform"/>
            <consortium name="The Broad Institute Genome Sequencing Center for Infectious Disease"/>
            <person name="Wu L."/>
            <person name="Ma J."/>
        </authorList>
    </citation>
    <scope>NUCLEOTIDE SEQUENCE [LARGE SCALE GENOMIC DNA]</scope>
    <source>
        <strain evidence="2">JCM 17927</strain>
    </source>
</reference>
<sequence>MKASVVTFTILRYHSGQQYHAFANIGRWMMKPFSAGGLRFQKMMGSGRGFGLIPDFSTYVFLAVWDNEQAARSFFQADRWQQYSRKAAQTGTLWMEPIKSHGQWSGENPFAPEQAQVITPNLPVAVLTRATIRTGALLDFWRHVPQARSRLGEQPNLLFSIGVGEKPLVQQCTVSVWRNAAAIDQFAYRQSGHKEIVKATRQRRWYTEELFARFSVRSAEGSIFTTIDQLVKAATFPTGTTLTEQSAVSAPDSK</sequence>
<dbReference type="CDD" id="cd21650">
    <property type="entry name" value="CrtA-like"/>
    <property type="match status" value="1"/>
</dbReference>
<accession>A0ABP8N1W8</accession>
<dbReference type="InterPro" id="IPR049574">
    <property type="entry name" value="CrtA-like"/>
</dbReference>
<evidence type="ECO:0008006" key="3">
    <source>
        <dbReference type="Google" id="ProtNLM"/>
    </source>
</evidence>
<name>A0ABP8N1W8_9BACT</name>
<evidence type="ECO:0000313" key="2">
    <source>
        <dbReference type="Proteomes" id="UP001501175"/>
    </source>
</evidence>